<dbReference type="SUPFAM" id="SSF51695">
    <property type="entry name" value="PLC-like phosphodiesterases"/>
    <property type="match status" value="1"/>
</dbReference>
<proteinExistence type="predicted"/>
<feature type="domain" description="Phosphatidylinositol-specific phospholipase C X" evidence="2">
    <location>
        <begin position="148"/>
        <end position="306"/>
    </location>
</feature>
<dbReference type="InterPro" id="IPR000909">
    <property type="entry name" value="PLipase_C_PInositol-sp_X_dom"/>
</dbReference>
<feature type="signal peptide" evidence="1">
    <location>
        <begin position="1"/>
        <end position="18"/>
    </location>
</feature>
<dbReference type="SMART" id="SM00148">
    <property type="entry name" value="PLCXc"/>
    <property type="match status" value="1"/>
</dbReference>
<dbReference type="PANTHER" id="PTHR13593:SF149">
    <property type="entry name" value="PHOSPHATIDYLINOSITOL-SPECIFIC PHOSPHOLIPASE C X DOMAIN CONTAINING, ISOFORM A"/>
    <property type="match status" value="1"/>
</dbReference>
<dbReference type="PANTHER" id="PTHR13593">
    <property type="match status" value="1"/>
</dbReference>
<evidence type="ECO:0000313" key="3">
    <source>
        <dbReference type="EMBL" id="CAD7423030.1"/>
    </source>
</evidence>
<dbReference type="InterPro" id="IPR017946">
    <property type="entry name" value="PLC-like_Pdiesterase_TIM-brl"/>
</dbReference>
<dbReference type="EMBL" id="OB792638">
    <property type="protein sequence ID" value="CAD7423030.1"/>
    <property type="molecule type" value="Genomic_DNA"/>
</dbReference>
<evidence type="ECO:0000259" key="2">
    <source>
        <dbReference type="SMART" id="SM00148"/>
    </source>
</evidence>
<name>A0A7R9DWM0_9NEOP</name>
<dbReference type="GO" id="GO:0008081">
    <property type="term" value="F:phosphoric diester hydrolase activity"/>
    <property type="evidence" value="ECO:0007669"/>
    <property type="project" value="InterPro"/>
</dbReference>
<accession>A0A7R9DWM0</accession>
<organism evidence="3">
    <name type="scientific">Timema monikensis</name>
    <dbReference type="NCBI Taxonomy" id="170555"/>
    <lineage>
        <taxon>Eukaryota</taxon>
        <taxon>Metazoa</taxon>
        <taxon>Ecdysozoa</taxon>
        <taxon>Arthropoda</taxon>
        <taxon>Hexapoda</taxon>
        <taxon>Insecta</taxon>
        <taxon>Pterygota</taxon>
        <taxon>Neoptera</taxon>
        <taxon>Polyneoptera</taxon>
        <taxon>Phasmatodea</taxon>
        <taxon>Timematodea</taxon>
        <taxon>Timematoidea</taxon>
        <taxon>Timematidae</taxon>
        <taxon>Timema</taxon>
    </lineage>
</organism>
<reference evidence="3" key="1">
    <citation type="submission" date="2020-11" db="EMBL/GenBank/DDBJ databases">
        <authorList>
            <person name="Tran Van P."/>
        </authorList>
    </citation>
    <scope>NUCLEOTIDE SEQUENCE</scope>
</reference>
<dbReference type="Gene3D" id="3.20.20.190">
    <property type="entry name" value="Phosphatidylinositol (PI) phosphodiesterase"/>
    <property type="match status" value="1"/>
</dbReference>
<dbReference type="AlphaFoldDB" id="A0A7R9DWM0"/>
<keyword evidence="1" id="KW-0732">Signal</keyword>
<sequence length="462" mass="51592">MSWPNLLLISNMIGLLTAKIISTTMGNDASCGRLHVRITVSPLIFNGAAKYLEVSWDNASPLSGDWVGLFNQDPVNNGVNRALSATRVKSSSGWAVTRTRASDVIKSEPIEFNSRCLGVWIAYVKEDNITVLTSNCLRTRPTWMVDMKDELSPMKLRKVFIPGAHDAGAYERYKGSETPVTKYSITQEEDVLSQLTYGIRYLDLRVGFYPFRNPVWWVNHGLVRLHPLQEFLDDVKKFVRSTQEIVLLDVHGFPVGFNYDRRVHQKLSSYLRQELGNLATPTTLSWDSTLGEVWGSGRRLVLSYNKKEVVDGSDILWPAVAHKWGNVDSLDNLYDYLLGVDTSPPTDTSWSAMAELTANALKIALDSLGGLRKMAHSVNRNVTQWYRGDLGVNANIVAVDFFRGTAIVDAAIDWNSRRAGRMKCPNVLRIAAASPIITQHLTLARPSVEGLKLAKGAQRNLR</sequence>
<dbReference type="GO" id="GO:0006629">
    <property type="term" value="P:lipid metabolic process"/>
    <property type="evidence" value="ECO:0007669"/>
    <property type="project" value="InterPro"/>
</dbReference>
<evidence type="ECO:0000256" key="1">
    <source>
        <dbReference type="SAM" id="SignalP"/>
    </source>
</evidence>
<gene>
    <name evidence="3" type="ORF">TMSB3V08_LOCUS26</name>
</gene>
<dbReference type="PROSITE" id="PS50007">
    <property type="entry name" value="PIPLC_X_DOMAIN"/>
    <property type="match status" value="1"/>
</dbReference>
<feature type="chain" id="PRO_5030874051" description="Phosphatidylinositol-specific phospholipase C X domain-containing protein" evidence="1">
    <location>
        <begin position="19"/>
        <end position="462"/>
    </location>
</feature>
<dbReference type="InterPro" id="IPR051057">
    <property type="entry name" value="PI-PLC_domain"/>
</dbReference>
<protein>
    <recommendedName>
        <fullName evidence="2">Phosphatidylinositol-specific phospholipase C X domain-containing protein</fullName>
    </recommendedName>
</protein>